<dbReference type="OrthoDB" id="1925898at2759"/>
<accession>A0A2R6XJZ4</accession>
<dbReference type="AlphaFoldDB" id="A0A2R6XJZ4"/>
<dbReference type="EMBL" id="KZ772683">
    <property type="protein sequence ID" value="PTQ46424.1"/>
    <property type="molecule type" value="Genomic_DNA"/>
</dbReference>
<keyword evidence="2" id="KW-1133">Transmembrane helix</keyword>
<dbReference type="PANTHER" id="PTHR36347:SF1">
    <property type="entry name" value="EXPRESSED PROTEIN"/>
    <property type="match status" value="1"/>
</dbReference>
<dbReference type="PANTHER" id="PTHR36347">
    <property type="entry name" value="EXPRESSED PROTEIN"/>
    <property type="match status" value="1"/>
</dbReference>
<keyword evidence="2" id="KW-0472">Membrane</keyword>
<evidence type="ECO:0000256" key="2">
    <source>
        <dbReference type="SAM" id="Phobius"/>
    </source>
</evidence>
<proteinExistence type="predicted"/>
<keyword evidence="2" id="KW-0812">Transmembrane</keyword>
<dbReference type="Gramene" id="Mp4g11180.1">
    <property type="protein sequence ID" value="Mp4g11180.1.cds1"/>
    <property type="gene ID" value="Mp4g11180"/>
</dbReference>
<dbReference type="InterPro" id="IPR021262">
    <property type="entry name" value="DUF2839"/>
</dbReference>
<dbReference type="Pfam" id="PF10999">
    <property type="entry name" value="DUF2839"/>
    <property type="match status" value="1"/>
</dbReference>
<dbReference type="Proteomes" id="UP000244005">
    <property type="component" value="Unassembled WGS sequence"/>
</dbReference>
<sequence>MALAGTAVAVHGLSGSLVGCENFGSEQVSCSRGCASQSRILACSRFGCSAALSSGLRLREVVSRSNRRRDRFAVFAADERNDTESSGSSEADVEALESRLGLGRRQRREGGSGEPKPRPPPPSQPQVERKWEDMSLLEQAWSLYIGEKGFLFWLNKLAYASIFGLIGGWIVFRFVGPALGWYELDSPLLPPDQLLG</sequence>
<feature type="compositionally biased region" description="Basic and acidic residues" evidence="1">
    <location>
        <begin position="108"/>
        <end position="117"/>
    </location>
</feature>
<feature type="transmembrane region" description="Helical" evidence="2">
    <location>
        <begin position="157"/>
        <end position="182"/>
    </location>
</feature>
<name>A0A2R6XJZ4_MARPO</name>
<organism evidence="3 4">
    <name type="scientific">Marchantia polymorpha</name>
    <name type="common">Common liverwort</name>
    <name type="synonym">Marchantia aquatica</name>
    <dbReference type="NCBI Taxonomy" id="3197"/>
    <lineage>
        <taxon>Eukaryota</taxon>
        <taxon>Viridiplantae</taxon>
        <taxon>Streptophyta</taxon>
        <taxon>Embryophyta</taxon>
        <taxon>Marchantiophyta</taxon>
        <taxon>Marchantiopsida</taxon>
        <taxon>Marchantiidae</taxon>
        <taxon>Marchantiales</taxon>
        <taxon>Marchantiaceae</taxon>
        <taxon>Marchantia</taxon>
    </lineage>
</organism>
<gene>
    <name evidence="3" type="ORF">MARPO_0011s0103</name>
</gene>
<evidence type="ECO:0000313" key="3">
    <source>
        <dbReference type="EMBL" id="PTQ46424.1"/>
    </source>
</evidence>
<evidence type="ECO:0000313" key="4">
    <source>
        <dbReference type="Proteomes" id="UP000244005"/>
    </source>
</evidence>
<feature type="region of interest" description="Disordered" evidence="1">
    <location>
        <begin position="82"/>
        <end position="129"/>
    </location>
</feature>
<reference evidence="4" key="1">
    <citation type="journal article" date="2017" name="Cell">
        <title>Insights into land plant evolution garnered from the Marchantia polymorpha genome.</title>
        <authorList>
            <person name="Bowman J.L."/>
            <person name="Kohchi T."/>
            <person name="Yamato K.T."/>
            <person name="Jenkins J."/>
            <person name="Shu S."/>
            <person name="Ishizaki K."/>
            <person name="Yamaoka S."/>
            <person name="Nishihama R."/>
            <person name="Nakamura Y."/>
            <person name="Berger F."/>
            <person name="Adam C."/>
            <person name="Aki S.S."/>
            <person name="Althoff F."/>
            <person name="Araki T."/>
            <person name="Arteaga-Vazquez M.A."/>
            <person name="Balasubrmanian S."/>
            <person name="Barry K."/>
            <person name="Bauer D."/>
            <person name="Boehm C.R."/>
            <person name="Briginshaw L."/>
            <person name="Caballero-Perez J."/>
            <person name="Catarino B."/>
            <person name="Chen F."/>
            <person name="Chiyoda S."/>
            <person name="Chovatia M."/>
            <person name="Davies K.M."/>
            <person name="Delmans M."/>
            <person name="Demura T."/>
            <person name="Dierschke T."/>
            <person name="Dolan L."/>
            <person name="Dorantes-Acosta A.E."/>
            <person name="Eklund D.M."/>
            <person name="Florent S.N."/>
            <person name="Flores-Sandoval E."/>
            <person name="Fujiyama A."/>
            <person name="Fukuzawa H."/>
            <person name="Galik B."/>
            <person name="Grimanelli D."/>
            <person name="Grimwood J."/>
            <person name="Grossniklaus U."/>
            <person name="Hamada T."/>
            <person name="Haseloff J."/>
            <person name="Hetherington A.J."/>
            <person name="Higo A."/>
            <person name="Hirakawa Y."/>
            <person name="Hundley H.N."/>
            <person name="Ikeda Y."/>
            <person name="Inoue K."/>
            <person name="Inoue S.I."/>
            <person name="Ishida S."/>
            <person name="Jia Q."/>
            <person name="Kakita M."/>
            <person name="Kanazawa T."/>
            <person name="Kawai Y."/>
            <person name="Kawashima T."/>
            <person name="Kennedy M."/>
            <person name="Kinose K."/>
            <person name="Kinoshita T."/>
            <person name="Kohara Y."/>
            <person name="Koide E."/>
            <person name="Komatsu K."/>
            <person name="Kopischke S."/>
            <person name="Kubo M."/>
            <person name="Kyozuka J."/>
            <person name="Lagercrantz U."/>
            <person name="Lin S.S."/>
            <person name="Lindquist E."/>
            <person name="Lipzen A.M."/>
            <person name="Lu C.W."/>
            <person name="De Luna E."/>
            <person name="Martienssen R.A."/>
            <person name="Minamino N."/>
            <person name="Mizutani M."/>
            <person name="Mizutani M."/>
            <person name="Mochizuki N."/>
            <person name="Monte I."/>
            <person name="Mosher R."/>
            <person name="Nagasaki H."/>
            <person name="Nakagami H."/>
            <person name="Naramoto S."/>
            <person name="Nishitani K."/>
            <person name="Ohtani M."/>
            <person name="Okamoto T."/>
            <person name="Okumura M."/>
            <person name="Phillips J."/>
            <person name="Pollak B."/>
            <person name="Reinders A."/>
            <person name="Rovekamp M."/>
            <person name="Sano R."/>
            <person name="Sawa S."/>
            <person name="Schmid M.W."/>
            <person name="Shirakawa M."/>
            <person name="Solano R."/>
            <person name="Spunde A."/>
            <person name="Suetsugu N."/>
            <person name="Sugano S."/>
            <person name="Sugiyama A."/>
            <person name="Sun R."/>
            <person name="Suzuki Y."/>
            <person name="Takenaka M."/>
            <person name="Takezawa D."/>
            <person name="Tomogane H."/>
            <person name="Tsuzuki M."/>
            <person name="Ueda T."/>
            <person name="Umeda M."/>
            <person name="Ward J.M."/>
            <person name="Watanabe Y."/>
            <person name="Yazaki K."/>
            <person name="Yokoyama R."/>
            <person name="Yoshitake Y."/>
            <person name="Yotsui I."/>
            <person name="Zachgo S."/>
            <person name="Schmutz J."/>
        </authorList>
    </citation>
    <scope>NUCLEOTIDE SEQUENCE [LARGE SCALE GENOMIC DNA]</scope>
    <source>
        <strain evidence="4">Tak-1</strain>
    </source>
</reference>
<evidence type="ECO:0000256" key="1">
    <source>
        <dbReference type="SAM" id="MobiDB-lite"/>
    </source>
</evidence>
<keyword evidence="4" id="KW-1185">Reference proteome</keyword>
<protein>
    <submittedName>
        <fullName evidence="3">Uncharacterized protein</fullName>
    </submittedName>
</protein>